<dbReference type="GO" id="GO:0006355">
    <property type="term" value="P:regulation of DNA-templated transcription"/>
    <property type="evidence" value="ECO:0007669"/>
    <property type="project" value="InterPro"/>
</dbReference>
<evidence type="ECO:0000256" key="1">
    <source>
        <dbReference type="SAM" id="Phobius"/>
    </source>
</evidence>
<dbReference type="RefSeq" id="WP_169662688.1">
    <property type="nucleotide sequence ID" value="NZ_CP076132.1"/>
</dbReference>
<evidence type="ECO:0000313" key="4">
    <source>
        <dbReference type="Proteomes" id="UP000678679"/>
    </source>
</evidence>
<dbReference type="EMBL" id="CP076132">
    <property type="protein sequence ID" value="QWG01136.1"/>
    <property type="molecule type" value="Genomic_DNA"/>
</dbReference>
<accession>A0AAX1N439</accession>
<dbReference type="SUPFAM" id="SSF63829">
    <property type="entry name" value="Calcium-dependent phosphotriesterase"/>
    <property type="match status" value="1"/>
</dbReference>
<feature type="transmembrane region" description="Helical" evidence="1">
    <location>
        <begin position="728"/>
        <end position="750"/>
    </location>
</feature>
<dbReference type="Proteomes" id="UP000678679">
    <property type="component" value="Chromosome 1"/>
</dbReference>
<dbReference type="InterPro" id="IPR016032">
    <property type="entry name" value="Sig_transdc_resp-reg_C-effctor"/>
</dbReference>
<dbReference type="InterPro" id="IPR013783">
    <property type="entry name" value="Ig-like_fold"/>
</dbReference>
<organism evidence="3 4">
    <name type="scientific">Flammeovirga yaeyamensis</name>
    <dbReference type="NCBI Taxonomy" id="367791"/>
    <lineage>
        <taxon>Bacteria</taxon>
        <taxon>Pseudomonadati</taxon>
        <taxon>Bacteroidota</taxon>
        <taxon>Cytophagia</taxon>
        <taxon>Cytophagales</taxon>
        <taxon>Flammeovirgaceae</taxon>
        <taxon>Flammeovirga</taxon>
    </lineage>
</organism>
<dbReference type="SUPFAM" id="SSF46894">
    <property type="entry name" value="C-terminal effector domain of the bipartite response regulators"/>
    <property type="match status" value="1"/>
</dbReference>
<reference evidence="3 4" key="1">
    <citation type="submission" date="2021-05" db="EMBL/GenBank/DDBJ databases">
        <title>Comparative genomic studies on the polysaccharide-degrading batcterial strains of the Flammeovirga genus.</title>
        <authorList>
            <person name="Zewei F."/>
            <person name="Zheng Z."/>
            <person name="Yu L."/>
            <person name="Ruyue G."/>
            <person name="Yanhong M."/>
            <person name="Yuanyuan C."/>
            <person name="Jingyan G."/>
            <person name="Wenjun H."/>
        </authorList>
    </citation>
    <scope>NUCLEOTIDE SEQUENCE [LARGE SCALE GENOMIC DNA]</scope>
    <source>
        <strain evidence="3 4">NBRC:100898</strain>
    </source>
</reference>
<keyword evidence="1" id="KW-0812">Transmembrane</keyword>
<dbReference type="Pfam" id="PF07495">
    <property type="entry name" value="Y_Y_Y"/>
    <property type="match status" value="1"/>
</dbReference>
<sequence length="930" mass="108375">MKNQFTFFTFSIVLMINFFCIAQDEIKLYTSPQITYYDKAEYKAEQQNWCIAQGDDGVMYMANTLGLLEFDGERCILHPTDAPLHTVTIHDNVIYVGGINIMGYFKKENAALRYYSIKAKEEMNDVIWKSFVINNQIVYQAFDGLYFYHLQSNVITYRQMTEGNISFAYLNATKDQFYYQNLYNNIKLSNNRKVISIIAHPQFKKWIVKYIHETPEGLVIGTELNGLYFFRNGELTQAPKELSDFIKEGRLNAATPLDNEGNYAFGTLDKGLIIGNIITGKIQYIINSKNGLSSNRIYSLFHKDGLLWVGTDVGLAKVNLKYPVRFINDPLAELGTVHDAENFNGKLYVGTNQGVYFTDQDIDSPQITFTKLVDSDGQVWSLTQVENQLFCGHNRGIFEITPNFERRWRNGGGYTFLKSQLFPNRMYQTSYRGLNIWEKRNGRWEFGYPILSINTLTKSILEANDSTLYCTDEGKEVFKIELSKDGQQLMNIEKVFGDSCGSRFNEYQLFTLGNHQLLSTSNRLIDIDGKKKQFPFKSLQQVSPEVNGYTLIASEGKLQLYHYEDNTLVPLENSLSELVQRQVYGYENISQLDDEHLLMSFTKGVGIFKPQDLEDYHYAFSPPEVRGIYFSDVWNKEIYNGSTKEIPFDYNSVKIEFSTKNYFEKVNYSVKLTGIDADWVNVEEKAEMSYQNLPYGEYTFMIKDNTSQLQTNYTFRILRPWYLSNTLLVVYALLIIGAIYFLILGIRFYIRWERKKMLILKRKDLNIQRERNKREIEVIKSKNLKIELLDKDESLSEMIANNIKNKEIINELKEEVVTYDEVKHQNKNGLIKKMNTILNSKYNDIENWLVFEASFKKLHPGFFDNLKSKHPNLTKEDLKLCTYLKINLSSKELSRLFNITPQSVDLKRYRLRKKMQLDRSVNLTEYISSF</sequence>
<dbReference type="AlphaFoldDB" id="A0AAX1N439"/>
<dbReference type="GO" id="GO:0003677">
    <property type="term" value="F:DNA binding"/>
    <property type="evidence" value="ECO:0007669"/>
    <property type="project" value="InterPro"/>
</dbReference>
<feature type="domain" description="Two component regulator three Y" evidence="2">
    <location>
        <begin position="661"/>
        <end position="708"/>
    </location>
</feature>
<keyword evidence="1" id="KW-1133">Transmembrane helix</keyword>
<dbReference type="InterPro" id="IPR011110">
    <property type="entry name" value="Reg_prop"/>
</dbReference>
<dbReference type="KEGG" id="fya:KMW28_15940"/>
<dbReference type="Gene3D" id="2.130.10.10">
    <property type="entry name" value="YVTN repeat-like/Quinoprotein amine dehydrogenase"/>
    <property type="match status" value="1"/>
</dbReference>
<evidence type="ECO:0000313" key="3">
    <source>
        <dbReference type="EMBL" id="QWG01136.1"/>
    </source>
</evidence>
<gene>
    <name evidence="3" type="ORF">KMW28_15940</name>
</gene>
<keyword evidence="4" id="KW-1185">Reference proteome</keyword>
<dbReference type="Gene3D" id="2.60.40.10">
    <property type="entry name" value="Immunoglobulins"/>
    <property type="match status" value="1"/>
</dbReference>
<proteinExistence type="predicted"/>
<dbReference type="InterPro" id="IPR015943">
    <property type="entry name" value="WD40/YVTN_repeat-like_dom_sf"/>
</dbReference>
<dbReference type="InterPro" id="IPR011123">
    <property type="entry name" value="Y_Y_Y"/>
</dbReference>
<dbReference type="Pfam" id="PF07494">
    <property type="entry name" value="Reg_prop"/>
    <property type="match status" value="1"/>
</dbReference>
<name>A0AAX1N439_9BACT</name>
<evidence type="ECO:0000259" key="2">
    <source>
        <dbReference type="Pfam" id="PF07495"/>
    </source>
</evidence>
<protein>
    <recommendedName>
        <fullName evidence="2">Two component regulator three Y domain-containing protein</fullName>
    </recommendedName>
</protein>
<keyword evidence="1" id="KW-0472">Membrane</keyword>